<dbReference type="Proteomes" id="UP000518752">
    <property type="component" value="Unassembled WGS sequence"/>
</dbReference>
<evidence type="ECO:0000256" key="3">
    <source>
        <dbReference type="ARBA" id="ARBA00023295"/>
    </source>
</evidence>
<dbReference type="GO" id="GO:0006152">
    <property type="term" value="P:purine nucleoside catabolic process"/>
    <property type="evidence" value="ECO:0007669"/>
    <property type="project" value="TreeGrafter"/>
</dbReference>
<dbReference type="GO" id="GO:0005829">
    <property type="term" value="C:cytosol"/>
    <property type="evidence" value="ECO:0007669"/>
    <property type="project" value="TreeGrafter"/>
</dbReference>
<protein>
    <recommendedName>
        <fullName evidence="4">Inosine/uridine-preferring nucleoside hydrolase domain-containing protein</fullName>
    </recommendedName>
</protein>
<accession>A0A8H5FPB1</accession>
<keyword evidence="2" id="KW-0378">Hydrolase</keyword>
<dbReference type="Pfam" id="PF01156">
    <property type="entry name" value="IU_nuc_hydro"/>
    <property type="match status" value="1"/>
</dbReference>
<evidence type="ECO:0000313" key="5">
    <source>
        <dbReference type="EMBL" id="KAF5344174.1"/>
    </source>
</evidence>
<dbReference type="EMBL" id="JAACJN010000026">
    <property type="protein sequence ID" value="KAF5388811.1"/>
    <property type="molecule type" value="Genomic_DNA"/>
</dbReference>
<comment type="similarity">
    <text evidence="1">Belongs to the IUNH family.</text>
</comment>
<evidence type="ECO:0000256" key="1">
    <source>
        <dbReference type="ARBA" id="ARBA00009176"/>
    </source>
</evidence>
<gene>
    <name evidence="6" type="ORF">D9757_005692</name>
    <name evidence="5" type="ORF">D9757_014999</name>
</gene>
<evidence type="ECO:0000313" key="7">
    <source>
        <dbReference type="Proteomes" id="UP000518752"/>
    </source>
</evidence>
<reference evidence="5 7" key="1">
    <citation type="journal article" date="2020" name="ISME J.">
        <title>Uncovering the hidden diversity of litter-decomposition mechanisms in mushroom-forming fungi.</title>
        <authorList>
            <person name="Floudas D."/>
            <person name="Bentzer J."/>
            <person name="Ahren D."/>
            <person name="Johansson T."/>
            <person name="Persson P."/>
            <person name="Tunlid A."/>
        </authorList>
    </citation>
    <scope>NUCLEOTIDE SEQUENCE [LARGE SCALE GENOMIC DNA]</scope>
    <source>
        <strain evidence="5 7">CBS 406.79</strain>
    </source>
</reference>
<dbReference type="InterPro" id="IPR036452">
    <property type="entry name" value="Ribo_hydro-like"/>
</dbReference>
<evidence type="ECO:0000256" key="2">
    <source>
        <dbReference type="ARBA" id="ARBA00022801"/>
    </source>
</evidence>
<comment type="caution">
    <text evidence="5">The sequence shown here is derived from an EMBL/GenBank/DDBJ whole genome shotgun (WGS) entry which is preliminary data.</text>
</comment>
<dbReference type="PANTHER" id="PTHR12304:SF56">
    <property type="entry name" value="HYDROLASE, PUTATIVE (AFU_ORTHOLOGUE AFUA_1G11790)-RELATED"/>
    <property type="match status" value="1"/>
</dbReference>
<name>A0A8H5FPB1_9AGAR</name>
<dbReference type="PANTHER" id="PTHR12304">
    <property type="entry name" value="INOSINE-URIDINE PREFERRING NUCLEOSIDE HYDROLASE"/>
    <property type="match status" value="1"/>
</dbReference>
<dbReference type="InterPro" id="IPR001910">
    <property type="entry name" value="Inosine/uridine_hydrolase_dom"/>
</dbReference>
<dbReference type="EMBL" id="JAACJN010000417">
    <property type="protein sequence ID" value="KAF5344174.1"/>
    <property type="molecule type" value="Genomic_DNA"/>
</dbReference>
<organism evidence="5 7">
    <name type="scientific">Collybiopsis confluens</name>
    <dbReference type="NCBI Taxonomy" id="2823264"/>
    <lineage>
        <taxon>Eukaryota</taxon>
        <taxon>Fungi</taxon>
        <taxon>Dikarya</taxon>
        <taxon>Basidiomycota</taxon>
        <taxon>Agaricomycotina</taxon>
        <taxon>Agaricomycetes</taxon>
        <taxon>Agaricomycetidae</taxon>
        <taxon>Agaricales</taxon>
        <taxon>Marasmiineae</taxon>
        <taxon>Omphalotaceae</taxon>
        <taxon>Collybiopsis</taxon>
    </lineage>
</organism>
<sequence length="332" mass="37160">MPTILCSGSDGPLEESRDGLGEIRSRYPTFDVVSNPHQLVYPDEGDGFQVILQLLEQYEEHSVTYIAIGPLTNLARLMERDSKLLSTKVESVFCMGGALDVPGNTSSVAEYPYAARNLLGPEPPYEFPLPLDRFFLLPLDITTNHQLPFPIYKERVDPRFESATSSARPITEFTSAFLAHTRKTMNQFGSDAMELHDIVAVWCAIHFHSFSNETSIKETRVPGWSAVQRVFDIERTGELTRGMLVVDRREDISAYASGANRAKVQAELDQMHRSDKSNLKSVVVPAHVPPQHDPWTKSVGDKSRSIWCISETPGTEALLKLLLERVWGVSID</sequence>
<evidence type="ECO:0000259" key="4">
    <source>
        <dbReference type="Pfam" id="PF01156"/>
    </source>
</evidence>
<dbReference type="AlphaFoldDB" id="A0A8H5FPB1"/>
<dbReference type="SUPFAM" id="SSF53590">
    <property type="entry name" value="Nucleoside hydrolase"/>
    <property type="match status" value="1"/>
</dbReference>
<dbReference type="Gene3D" id="3.90.245.10">
    <property type="entry name" value="Ribonucleoside hydrolase-like"/>
    <property type="match status" value="1"/>
</dbReference>
<dbReference type="OrthoDB" id="5783963at2759"/>
<evidence type="ECO:0000313" key="6">
    <source>
        <dbReference type="EMBL" id="KAF5388811.1"/>
    </source>
</evidence>
<keyword evidence="3" id="KW-0326">Glycosidase</keyword>
<dbReference type="InterPro" id="IPR023186">
    <property type="entry name" value="IUNH"/>
</dbReference>
<feature type="domain" description="Inosine/uridine-preferring nucleoside hydrolase" evidence="4">
    <location>
        <begin position="17"/>
        <end position="269"/>
    </location>
</feature>
<proteinExistence type="inferred from homology"/>
<keyword evidence="7" id="KW-1185">Reference proteome</keyword>
<dbReference type="GO" id="GO:0008477">
    <property type="term" value="F:purine nucleosidase activity"/>
    <property type="evidence" value="ECO:0007669"/>
    <property type="project" value="TreeGrafter"/>
</dbReference>